<evidence type="ECO:0000313" key="1">
    <source>
        <dbReference type="EMBL" id="GJN40637.1"/>
    </source>
</evidence>
<dbReference type="Proteomes" id="UP001054889">
    <property type="component" value="Unassembled WGS sequence"/>
</dbReference>
<sequence>MGHMYGVPVRPSVAEEDAHAARRGGAVLLNAGSIGNLKTQRRRIDDVQPCRCSGRRNHRLLLVCSWLFIIINSSARRAAASFLHPIVLLPGFGCSQLDARLTDEYAPPPAAPACGARKGTGWFRLWENHTASRDPDLVPCYADQLRVVYDPLAGDYRDAPGVETRVVSFGTTRGFGSDDPAQKLVMSDFIYSSFHFSARIQYIIACFRFVRNQCMEKLVKALTSVGYTEGENLFGAPYDFRHAPAPPGQASSHFSRFASSLRVLVERASEKNRNVPVILVTHSLGGPNAIEFLNRTPLLWRRRFVKHLVMLAGSGGGSVPTLQILAAGAAIRSPPPRDALSFAKTSRTFPSVFLRLPSPKVFGHTPLVVTRAKNYSAHDIPAFLAAVEFAADEEVARYRTRALPVTLSLRAPGVPVTCVNGVGTPTAEMLVYGDGGFGVAPRVVHGDGDGDGLVNLVDVLALSKVVGDDPDQPYFKSVLVPNATHTGIISDDAALQRVMNEILEANSHSVYH</sequence>
<dbReference type="GO" id="GO:0006629">
    <property type="term" value="P:lipid metabolic process"/>
    <property type="evidence" value="ECO:0007669"/>
    <property type="project" value="InterPro"/>
</dbReference>
<keyword evidence="2" id="KW-1185">Reference proteome</keyword>
<dbReference type="PANTHER" id="PTHR11440">
    <property type="entry name" value="LECITHIN-CHOLESTEROL ACYLTRANSFERASE-RELATED"/>
    <property type="match status" value="1"/>
</dbReference>
<protein>
    <recommendedName>
        <fullName evidence="3">Lecithin-cholesterol acyltransferase-like 1</fullName>
    </recommendedName>
</protein>
<accession>A0AAV5G063</accession>
<dbReference type="InterPro" id="IPR029058">
    <property type="entry name" value="AB_hydrolase_fold"/>
</dbReference>
<reference evidence="1" key="2">
    <citation type="submission" date="2021-12" db="EMBL/GenBank/DDBJ databases">
        <title>Resequencing data analysis of finger millet.</title>
        <authorList>
            <person name="Hatakeyama M."/>
            <person name="Aluri S."/>
            <person name="Balachadran M.T."/>
            <person name="Sivarajan S.R."/>
            <person name="Poveda L."/>
            <person name="Shimizu-Inatsugi R."/>
            <person name="Schlapbach R."/>
            <person name="Sreeman S.M."/>
            <person name="Shimizu K.K."/>
        </authorList>
    </citation>
    <scope>NUCLEOTIDE SEQUENCE</scope>
</reference>
<dbReference type="PROSITE" id="PS00018">
    <property type="entry name" value="EF_HAND_1"/>
    <property type="match status" value="1"/>
</dbReference>
<proteinExistence type="predicted"/>
<dbReference type="Gene3D" id="3.40.50.1820">
    <property type="entry name" value="alpha/beta hydrolase"/>
    <property type="match status" value="1"/>
</dbReference>
<evidence type="ECO:0000313" key="2">
    <source>
        <dbReference type="Proteomes" id="UP001054889"/>
    </source>
</evidence>
<name>A0AAV5G063_ELECO</name>
<dbReference type="Pfam" id="PF02450">
    <property type="entry name" value="LCAT"/>
    <property type="match status" value="1"/>
</dbReference>
<dbReference type="AlphaFoldDB" id="A0AAV5G063"/>
<dbReference type="InterPro" id="IPR018247">
    <property type="entry name" value="EF_Hand_1_Ca_BS"/>
</dbReference>
<dbReference type="GO" id="GO:0008374">
    <property type="term" value="F:O-acyltransferase activity"/>
    <property type="evidence" value="ECO:0007669"/>
    <property type="project" value="InterPro"/>
</dbReference>
<reference evidence="1" key="1">
    <citation type="journal article" date="2018" name="DNA Res.">
        <title>Multiple hybrid de novo genome assembly of finger millet, an orphan allotetraploid crop.</title>
        <authorList>
            <person name="Hatakeyama M."/>
            <person name="Aluri S."/>
            <person name="Balachadran M.T."/>
            <person name="Sivarajan S.R."/>
            <person name="Patrignani A."/>
            <person name="Gruter S."/>
            <person name="Poveda L."/>
            <person name="Shimizu-Inatsugi R."/>
            <person name="Baeten J."/>
            <person name="Francoijs K.J."/>
            <person name="Nataraja K.N."/>
            <person name="Reddy Y.A.N."/>
            <person name="Phadnis S."/>
            <person name="Ravikumar R.L."/>
            <person name="Schlapbach R."/>
            <person name="Sreeman S.M."/>
            <person name="Shimizu K.K."/>
        </authorList>
    </citation>
    <scope>NUCLEOTIDE SEQUENCE</scope>
</reference>
<gene>
    <name evidence="1" type="primary">gb29883</name>
    <name evidence="1" type="ORF">PR202_gb29883</name>
</gene>
<comment type="caution">
    <text evidence="1">The sequence shown here is derived from an EMBL/GenBank/DDBJ whole genome shotgun (WGS) entry which is preliminary data.</text>
</comment>
<dbReference type="SUPFAM" id="SSF53474">
    <property type="entry name" value="alpha/beta-Hydrolases"/>
    <property type="match status" value="1"/>
</dbReference>
<evidence type="ECO:0008006" key="3">
    <source>
        <dbReference type="Google" id="ProtNLM"/>
    </source>
</evidence>
<organism evidence="1 2">
    <name type="scientific">Eleusine coracana subsp. coracana</name>
    <dbReference type="NCBI Taxonomy" id="191504"/>
    <lineage>
        <taxon>Eukaryota</taxon>
        <taxon>Viridiplantae</taxon>
        <taxon>Streptophyta</taxon>
        <taxon>Embryophyta</taxon>
        <taxon>Tracheophyta</taxon>
        <taxon>Spermatophyta</taxon>
        <taxon>Magnoliopsida</taxon>
        <taxon>Liliopsida</taxon>
        <taxon>Poales</taxon>
        <taxon>Poaceae</taxon>
        <taxon>PACMAD clade</taxon>
        <taxon>Chloridoideae</taxon>
        <taxon>Cynodonteae</taxon>
        <taxon>Eleusininae</taxon>
        <taxon>Eleusine</taxon>
    </lineage>
</organism>
<dbReference type="EMBL" id="BQKI01000166">
    <property type="protein sequence ID" value="GJN40637.1"/>
    <property type="molecule type" value="Genomic_DNA"/>
</dbReference>
<dbReference type="InterPro" id="IPR003386">
    <property type="entry name" value="LACT/PDAT_acylTrfase"/>
</dbReference>